<gene>
    <name evidence="2" type="ORF">BN874_1260025</name>
</gene>
<accession>A0A7U7G805</accession>
<dbReference type="Pfam" id="PF01850">
    <property type="entry name" value="PIN"/>
    <property type="match status" value="1"/>
</dbReference>
<reference evidence="2 3" key="1">
    <citation type="journal article" date="2014" name="ISME J.">
        <title>Candidatus Competibacter-lineage genomes retrieved from metagenomes reveal functional metabolic diversity.</title>
        <authorList>
            <person name="McIlroy S.J."/>
            <person name="Albertsen M."/>
            <person name="Andresen E.K."/>
            <person name="Saunders A.M."/>
            <person name="Kristiansen R."/>
            <person name="Stokholm-Bjerregaard M."/>
            <person name="Nielsen K.L."/>
            <person name="Nielsen P.H."/>
        </authorList>
    </citation>
    <scope>NUCLEOTIDE SEQUENCE [LARGE SCALE GENOMIC DNA]</scope>
    <source>
        <strain evidence="2 3">Run_B_J11</strain>
    </source>
</reference>
<dbReference type="PANTHER" id="PTHR36173">
    <property type="entry name" value="RIBONUCLEASE VAPC16-RELATED"/>
    <property type="match status" value="1"/>
</dbReference>
<comment type="caution">
    <text evidence="2">The sequence shown here is derived from an EMBL/GenBank/DDBJ whole genome shotgun (WGS) entry which is preliminary data.</text>
</comment>
<dbReference type="InterPro" id="IPR002716">
    <property type="entry name" value="PIN_dom"/>
</dbReference>
<feature type="domain" description="PIN" evidence="1">
    <location>
        <begin position="5"/>
        <end position="122"/>
    </location>
</feature>
<dbReference type="InterPro" id="IPR041705">
    <property type="entry name" value="PIN_Sll0205"/>
</dbReference>
<dbReference type="EMBL" id="CBTK010000031">
    <property type="protein sequence ID" value="CDH43617.1"/>
    <property type="molecule type" value="Genomic_DNA"/>
</dbReference>
<dbReference type="SUPFAM" id="SSF88723">
    <property type="entry name" value="PIN domain-like"/>
    <property type="match status" value="1"/>
</dbReference>
<organism evidence="2 3">
    <name type="scientific">Candidatus Contendobacter odensis Run_B_J11</name>
    <dbReference type="NCBI Taxonomy" id="1400861"/>
    <lineage>
        <taxon>Bacteria</taxon>
        <taxon>Pseudomonadati</taxon>
        <taxon>Pseudomonadota</taxon>
        <taxon>Gammaproteobacteria</taxon>
        <taxon>Candidatus Competibacteraceae</taxon>
        <taxon>Candidatus Contendibacter</taxon>
    </lineage>
</organism>
<dbReference type="RefSeq" id="WP_034430683.1">
    <property type="nucleotide sequence ID" value="NZ_CBTK010000031.1"/>
</dbReference>
<sequence length="133" mass="15052">MGVSYLIDTHILLWWLFDDPKLDESVRALLREPTYNILVSAASAWEIATKYRIGKLPEARQLVERYPTILAEARFIELPITVAHALKAGSLPIIHRDPFDRMLLAQATLESLPLISYDSVFQGQGIPVIPIRT</sequence>
<dbReference type="InterPro" id="IPR052919">
    <property type="entry name" value="TA_system_RNase"/>
</dbReference>
<dbReference type="InterPro" id="IPR029060">
    <property type="entry name" value="PIN-like_dom_sf"/>
</dbReference>
<dbReference type="CDD" id="cd09872">
    <property type="entry name" value="PIN_Sll0205-like"/>
    <property type="match status" value="1"/>
</dbReference>
<protein>
    <recommendedName>
        <fullName evidence="1">PIN domain-containing protein</fullName>
    </recommendedName>
</protein>
<dbReference type="PANTHER" id="PTHR36173:SF2">
    <property type="entry name" value="RIBONUCLEASE VAPC16"/>
    <property type="match status" value="1"/>
</dbReference>
<dbReference type="AlphaFoldDB" id="A0A7U7G805"/>
<proteinExistence type="predicted"/>
<evidence type="ECO:0000313" key="2">
    <source>
        <dbReference type="EMBL" id="CDH43617.1"/>
    </source>
</evidence>
<name>A0A7U7G805_9GAMM</name>
<evidence type="ECO:0000259" key="1">
    <source>
        <dbReference type="Pfam" id="PF01850"/>
    </source>
</evidence>
<dbReference type="OrthoDB" id="9798990at2"/>
<keyword evidence="3" id="KW-1185">Reference proteome</keyword>
<dbReference type="Proteomes" id="UP000019184">
    <property type="component" value="Unassembled WGS sequence"/>
</dbReference>
<dbReference type="Gene3D" id="3.40.50.1010">
    <property type="entry name" value="5'-nuclease"/>
    <property type="match status" value="1"/>
</dbReference>
<evidence type="ECO:0000313" key="3">
    <source>
        <dbReference type="Proteomes" id="UP000019184"/>
    </source>
</evidence>